<evidence type="ECO:0000256" key="5">
    <source>
        <dbReference type="ARBA" id="ARBA00022692"/>
    </source>
</evidence>
<evidence type="ECO:0000256" key="7">
    <source>
        <dbReference type="ARBA" id="ARBA00023136"/>
    </source>
</evidence>
<sequence>MKSDTSERRAIVTALVLVVGGLAVIFDSTIVSIALDTLASDLHVPVSTIQWVSTGYLLALAVTIPVVAWGQARIGGKRLWMIALTVFLVASVLCSLAWDAPSLIAFRVLQGLGGGLMMPLMATLAMQQVAGTGVKLGKLMAVVSLPAALGPILGPTLGGVILTWLDWHWLFWVNVPFCLVGLLLAWRMLPADVPTVRAKLDVVGLLLLSPALVGVLYGLSNAGRDGGFGRFDVVVPLAVGAVLLVAFVVVALRRAGAALVDVRLFARRAVGSSSTVLFLSGATLFGSMLLLPLYFQNVRGETALVAGLLLIPQGVGTLVSRTLAGRLTDRIGARWVAIGGFVLTAVATVPFALADASTNGIWLLAVLFVRGVGLGAVMIPVMSVAYVGIDRSDVPHASILTRLAQQLGGAFGTAILAVILEAGIMGAGSAAEVAAGFDTAFWWLVGFTAIAMVVALVLPGRAPGQVEAAPEEAAPDEAASVEAVPAEAASAVPVEASASRPSA</sequence>
<evidence type="ECO:0000256" key="1">
    <source>
        <dbReference type="ARBA" id="ARBA00004651"/>
    </source>
</evidence>
<comment type="similarity">
    <text evidence="2">Belongs to the major facilitator superfamily. EmrB family.</text>
</comment>
<keyword evidence="6 8" id="KW-1133">Transmembrane helix</keyword>
<evidence type="ECO:0000259" key="9">
    <source>
        <dbReference type="PROSITE" id="PS50850"/>
    </source>
</evidence>
<dbReference type="InterPro" id="IPR036259">
    <property type="entry name" value="MFS_trans_sf"/>
</dbReference>
<feature type="transmembrane region" description="Helical" evidence="8">
    <location>
        <begin position="198"/>
        <end position="219"/>
    </location>
</feature>
<evidence type="ECO:0000256" key="8">
    <source>
        <dbReference type="SAM" id="Phobius"/>
    </source>
</evidence>
<feature type="transmembrane region" description="Helical" evidence="8">
    <location>
        <begin position="167"/>
        <end position="186"/>
    </location>
</feature>
<dbReference type="EMBL" id="CP043505">
    <property type="protein sequence ID" value="QEO14998.1"/>
    <property type="molecule type" value="Genomic_DNA"/>
</dbReference>
<feature type="transmembrane region" description="Helical" evidence="8">
    <location>
        <begin position="79"/>
        <end position="98"/>
    </location>
</feature>
<name>A0A5C1YHB1_9MICO</name>
<proteinExistence type="inferred from homology"/>
<keyword evidence="4" id="KW-1003">Cell membrane</keyword>
<evidence type="ECO:0000256" key="4">
    <source>
        <dbReference type="ARBA" id="ARBA00022475"/>
    </source>
</evidence>
<feature type="transmembrane region" description="Helical" evidence="8">
    <location>
        <begin position="440"/>
        <end position="458"/>
    </location>
</feature>
<dbReference type="AlphaFoldDB" id="A0A5C1YHB1"/>
<feature type="transmembrane region" description="Helical" evidence="8">
    <location>
        <begin position="104"/>
        <end position="127"/>
    </location>
</feature>
<feature type="domain" description="Major facilitator superfamily (MFS) profile" evidence="9">
    <location>
        <begin position="13"/>
        <end position="463"/>
    </location>
</feature>
<dbReference type="CDD" id="cd17503">
    <property type="entry name" value="MFS_LmrB_MDR_like"/>
    <property type="match status" value="1"/>
</dbReference>
<keyword evidence="11" id="KW-1185">Reference proteome</keyword>
<feature type="transmembrane region" description="Helical" evidence="8">
    <location>
        <begin position="231"/>
        <end position="252"/>
    </location>
</feature>
<feature type="transmembrane region" description="Helical" evidence="8">
    <location>
        <begin position="273"/>
        <end position="296"/>
    </location>
</feature>
<dbReference type="PANTHER" id="PTHR42718:SF9">
    <property type="entry name" value="MAJOR FACILITATOR SUPERFAMILY MULTIDRUG TRANSPORTER MFSC"/>
    <property type="match status" value="1"/>
</dbReference>
<dbReference type="InterPro" id="IPR011701">
    <property type="entry name" value="MFS"/>
</dbReference>
<feature type="transmembrane region" description="Helical" evidence="8">
    <location>
        <begin position="360"/>
        <end position="387"/>
    </location>
</feature>
<dbReference type="GO" id="GO:0005886">
    <property type="term" value="C:plasma membrane"/>
    <property type="evidence" value="ECO:0007669"/>
    <property type="project" value="UniProtKB-SubCell"/>
</dbReference>
<protein>
    <submittedName>
        <fullName evidence="10">Multidrug efflux MFS transporter</fullName>
    </submittedName>
</protein>
<feature type="transmembrane region" description="Helical" evidence="8">
    <location>
        <begin position="335"/>
        <end position="354"/>
    </location>
</feature>
<gene>
    <name evidence="10" type="ORF">FLP10_11655</name>
</gene>
<dbReference type="Gene3D" id="1.20.1250.20">
    <property type="entry name" value="MFS general substrate transporter like domains"/>
    <property type="match status" value="2"/>
</dbReference>
<feature type="transmembrane region" description="Helical" evidence="8">
    <location>
        <begin position="139"/>
        <end position="161"/>
    </location>
</feature>
<feature type="transmembrane region" description="Helical" evidence="8">
    <location>
        <begin position="12"/>
        <end position="35"/>
    </location>
</feature>
<evidence type="ECO:0000256" key="3">
    <source>
        <dbReference type="ARBA" id="ARBA00022448"/>
    </source>
</evidence>
<evidence type="ECO:0000256" key="6">
    <source>
        <dbReference type="ARBA" id="ARBA00022989"/>
    </source>
</evidence>
<evidence type="ECO:0000313" key="11">
    <source>
        <dbReference type="Proteomes" id="UP000324678"/>
    </source>
</evidence>
<dbReference type="SUPFAM" id="SSF103473">
    <property type="entry name" value="MFS general substrate transporter"/>
    <property type="match status" value="1"/>
</dbReference>
<organism evidence="10 11">
    <name type="scientific">Agromyces intestinalis</name>
    <dbReference type="NCBI Taxonomy" id="2592652"/>
    <lineage>
        <taxon>Bacteria</taxon>
        <taxon>Bacillati</taxon>
        <taxon>Actinomycetota</taxon>
        <taxon>Actinomycetes</taxon>
        <taxon>Micrococcales</taxon>
        <taxon>Microbacteriaceae</taxon>
        <taxon>Agromyces</taxon>
    </lineage>
</organism>
<feature type="transmembrane region" description="Helical" evidence="8">
    <location>
        <begin position="302"/>
        <end position="323"/>
    </location>
</feature>
<evidence type="ECO:0000256" key="2">
    <source>
        <dbReference type="ARBA" id="ARBA00008537"/>
    </source>
</evidence>
<dbReference type="Pfam" id="PF07690">
    <property type="entry name" value="MFS_1"/>
    <property type="match status" value="1"/>
</dbReference>
<dbReference type="GO" id="GO:0022857">
    <property type="term" value="F:transmembrane transporter activity"/>
    <property type="evidence" value="ECO:0007669"/>
    <property type="project" value="InterPro"/>
</dbReference>
<dbReference type="PANTHER" id="PTHR42718">
    <property type="entry name" value="MAJOR FACILITATOR SUPERFAMILY MULTIDRUG TRANSPORTER MFSC"/>
    <property type="match status" value="1"/>
</dbReference>
<dbReference type="KEGG" id="ail:FLP10_11655"/>
<dbReference type="NCBIfam" id="TIGR00711">
    <property type="entry name" value="efflux_EmrB"/>
    <property type="match status" value="1"/>
</dbReference>
<comment type="subcellular location">
    <subcellularLocation>
        <location evidence="1">Cell membrane</location>
        <topology evidence="1">Multi-pass membrane protein</topology>
    </subcellularLocation>
</comment>
<keyword evidence="7 8" id="KW-0472">Membrane</keyword>
<dbReference type="PROSITE" id="PS50850">
    <property type="entry name" value="MFS"/>
    <property type="match status" value="1"/>
</dbReference>
<accession>A0A5C1YHB1</accession>
<dbReference type="Proteomes" id="UP000324678">
    <property type="component" value="Chromosome"/>
</dbReference>
<reference evidence="10 11" key="1">
    <citation type="submission" date="2019-09" db="EMBL/GenBank/DDBJ databases">
        <title>Genome sequencing of strain KACC 19306.</title>
        <authorList>
            <person name="Heo J."/>
            <person name="Kim S.-J."/>
            <person name="Kim J.-S."/>
            <person name="Hong S.-B."/>
            <person name="Kwon S.-W."/>
        </authorList>
    </citation>
    <scope>NUCLEOTIDE SEQUENCE [LARGE SCALE GENOMIC DNA]</scope>
    <source>
        <strain evidence="10 11">KACC 19306</strain>
    </source>
</reference>
<dbReference type="InterPro" id="IPR004638">
    <property type="entry name" value="EmrB-like"/>
</dbReference>
<evidence type="ECO:0000313" key="10">
    <source>
        <dbReference type="EMBL" id="QEO14998.1"/>
    </source>
</evidence>
<dbReference type="OrthoDB" id="7375466at2"/>
<feature type="transmembrane region" description="Helical" evidence="8">
    <location>
        <begin position="55"/>
        <end position="72"/>
    </location>
</feature>
<keyword evidence="3" id="KW-0813">Transport</keyword>
<keyword evidence="5 8" id="KW-0812">Transmembrane</keyword>
<dbReference type="InterPro" id="IPR020846">
    <property type="entry name" value="MFS_dom"/>
</dbReference>
<feature type="transmembrane region" description="Helical" evidence="8">
    <location>
        <begin position="407"/>
        <end position="428"/>
    </location>
</feature>